<dbReference type="OrthoDB" id="9804960at2"/>
<dbReference type="InterPro" id="IPR014729">
    <property type="entry name" value="Rossmann-like_a/b/a_fold"/>
</dbReference>
<sequence length="247" mass="25395">MRIAVAFKAVPDAQDVQVAGDRTLDFSKAKLTISEYDKNALELGAQLADEAVAITVGGKDIDNSKLKKDVMARGMGHLYMAADDALADLDAAATAAALADVLAKAGDVDAVICGDGSADNYLQQVDVQLAEKLGWPVVTAACKVEVNGSTAVVTRALEDCTEVVEVELPAVISVTPDVAEPRIPGMKDILAAGKKPMDVAGADNAPAAALTTVECLAPEQVARKQEIVDAADDGAIEKLAAAVKAAL</sequence>
<evidence type="ECO:0000256" key="3">
    <source>
        <dbReference type="ARBA" id="ARBA00042002"/>
    </source>
</evidence>
<organism evidence="5 6">
    <name type="scientific">Senegalimassilia anaerobia</name>
    <dbReference type="NCBI Taxonomy" id="1473216"/>
    <lineage>
        <taxon>Bacteria</taxon>
        <taxon>Bacillati</taxon>
        <taxon>Actinomycetota</taxon>
        <taxon>Coriobacteriia</taxon>
        <taxon>Coriobacteriales</taxon>
        <taxon>Coriobacteriaceae</taxon>
        <taxon>Senegalimassilia</taxon>
    </lineage>
</organism>
<dbReference type="SUPFAM" id="SSF52402">
    <property type="entry name" value="Adenine nucleotide alpha hydrolases-like"/>
    <property type="match status" value="1"/>
</dbReference>
<dbReference type="Proteomes" id="UP000253792">
    <property type="component" value="Unassembled WGS sequence"/>
</dbReference>
<gene>
    <name evidence="5" type="ORF">C1880_03715</name>
</gene>
<dbReference type="InterPro" id="IPR014730">
    <property type="entry name" value="ETF_a/b_N"/>
</dbReference>
<dbReference type="Gene3D" id="3.40.50.620">
    <property type="entry name" value="HUPs"/>
    <property type="match status" value="1"/>
</dbReference>
<evidence type="ECO:0000313" key="6">
    <source>
        <dbReference type="Proteomes" id="UP000253792"/>
    </source>
</evidence>
<dbReference type="SMART" id="SM00893">
    <property type="entry name" value="ETF"/>
    <property type="match status" value="1"/>
</dbReference>
<protein>
    <recommendedName>
        <fullName evidence="3">Electron transfer flavoprotein small subunit</fullName>
    </recommendedName>
</protein>
<dbReference type="AlphaFoldDB" id="A0A369LBF5"/>
<reference evidence="5 6" key="1">
    <citation type="journal article" date="2018" name="Elife">
        <title>Discovery and characterization of a prevalent human gut bacterial enzyme sufficient for the inactivation of a family of plant toxins.</title>
        <authorList>
            <person name="Koppel N."/>
            <person name="Bisanz J.E."/>
            <person name="Pandelia M.E."/>
            <person name="Turnbaugh P.J."/>
            <person name="Balskus E.P."/>
        </authorList>
    </citation>
    <scope>NUCLEOTIDE SEQUENCE [LARGE SCALE GENOMIC DNA]</scope>
    <source>
        <strain evidence="6">anaerobia AP69FAA</strain>
    </source>
</reference>
<dbReference type="PIRSF" id="PIRSF000090">
    <property type="entry name" value="Beta-ETF"/>
    <property type="match status" value="1"/>
</dbReference>
<proteinExistence type="predicted"/>
<accession>A0A369LBF5</accession>
<comment type="function">
    <text evidence="2">The electron transfer flavoprotein serves as a specific electron acceptor for other dehydrogenases. It transfers the electrons to the main respiratory chain via ETF-ubiquinone oxidoreductase (ETF dehydrogenase).</text>
</comment>
<evidence type="ECO:0000256" key="2">
    <source>
        <dbReference type="ARBA" id="ARBA00025649"/>
    </source>
</evidence>
<dbReference type="PANTHER" id="PTHR21294:SF17">
    <property type="entry name" value="PROTEIN FIXA"/>
    <property type="match status" value="1"/>
</dbReference>
<dbReference type="GO" id="GO:0009055">
    <property type="term" value="F:electron transfer activity"/>
    <property type="evidence" value="ECO:0007669"/>
    <property type="project" value="InterPro"/>
</dbReference>
<feature type="domain" description="Electron transfer flavoprotein alpha/beta-subunit N-terminal" evidence="4">
    <location>
        <begin position="21"/>
        <end position="209"/>
    </location>
</feature>
<dbReference type="InterPro" id="IPR012255">
    <property type="entry name" value="ETF_b"/>
</dbReference>
<dbReference type="RefSeq" id="WP_114620354.1">
    <property type="nucleotide sequence ID" value="NZ_CALLUE010000319.1"/>
</dbReference>
<comment type="subunit">
    <text evidence="1">Heterodimer of an alpha and a beta subunit.</text>
</comment>
<name>A0A369LBF5_9ACTN</name>
<dbReference type="PANTHER" id="PTHR21294">
    <property type="entry name" value="ELECTRON TRANSFER FLAVOPROTEIN BETA-SUBUNIT"/>
    <property type="match status" value="1"/>
</dbReference>
<evidence type="ECO:0000256" key="1">
    <source>
        <dbReference type="ARBA" id="ARBA00011355"/>
    </source>
</evidence>
<comment type="caution">
    <text evidence="5">The sequence shown here is derived from an EMBL/GenBank/DDBJ whole genome shotgun (WGS) entry which is preliminary data.</text>
</comment>
<dbReference type="Pfam" id="PF01012">
    <property type="entry name" value="ETF"/>
    <property type="match status" value="1"/>
</dbReference>
<evidence type="ECO:0000313" key="5">
    <source>
        <dbReference type="EMBL" id="RDB56017.1"/>
    </source>
</evidence>
<dbReference type="STRING" id="1034345.GCA_000236865_00294"/>
<evidence type="ECO:0000259" key="4">
    <source>
        <dbReference type="SMART" id="SM00893"/>
    </source>
</evidence>
<dbReference type="EMBL" id="PPTP01000003">
    <property type="protein sequence ID" value="RDB56017.1"/>
    <property type="molecule type" value="Genomic_DNA"/>
</dbReference>
<keyword evidence="6" id="KW-1185">Reference proteome</keyword>